<keyword evidence="2" id="KW-1185">Reference proteome</keyword>
<dbReference type="Proteomes" id="UP000008909">
    <property type="component" value="Unassembled WGS sequence"/>
</dbReference>
<proteinExistence type="predicted"/>
<accession>G7YXX9</accession>
<dbReference type="AlphaFoldDB" id="G7YXX9"/>
<protein>
    <submittedName>
        <fullName evidence="1">Uncharacterized protein</fullName>
    </submittedName>
</protein>
<reference key="2">
    <citation type="submission" date="2011-10" db="EMBL/GenBank/DDBJ databases">
        <title>The genome and transcriptome sequence of Clonorchis sinensis provide insights into the carcinogenic liver fluke.</title>
        <authorList>
            <person name="Wang X."/>
            <person name="Huang Y."/>
            <person name="Chen W."/>
            <person name="Liu H."/>
            <person name="Guo L."/>
            <person name="Chen Y."/>
            <person name="Luo F."/>
            <person name="Zhou W."/>
            <person name="Sun J."/>
            <person name="Mao Q."/>
            <person name="Liang P."/>
            <person name="Zhou C."/>
            <person name="Tian Y."/>
            <person name="Men J."/>
            <person name="Lv X."/>
            <person name="Huang L."/>
            <person name="Zhou J."/>
            <person name="Hu Y."/>
            <person name="Li R."/>
            <person name="Zhang F."/>
            <person name="Lei H."/>
            <person name="Li X."/>
            <person name="Hu X."/>
            <person name="Liang C."/>
            <person name="Xu J."/>
            <person name="Wu Z."/>
            <person name="Yu X."/>
        </authorList>
    </citation>
    <scope>NUCLEOTIDE SEQUENCE</scope>
    <source>
        <strain>Henan</strain>
    </source>
</reference>
<name>G7YXX9_CLOSI</name>
<sequence length="75" mass="8632">MVLMASSTICIGLYRRVVDEIDEDQQSERSDTVTREVGNQIERYVYTFPDVDTEIMAEDLVYCFASVKEIRGTDD</sequence>
<gene>
    <name evidence="1" type="ORF">CLF_113223</name>
</gene>
<evidence type="ECO:0000313" key="1">
    <source>
        <dbReference type="EMBL" id="GAA57808.1"/>
    </source>
</evidence>
<dbReference type="EMBL" id="DF145067">
    <property type="protein sequence ID" value="GAA57808.1"/>
    <property type="molecule type" value="Genomic_DNA"/>
</dbReference>
<organism evidence="1 2">
    <name type="scientific">Clonorchis sinensis</name>
    <name type="common">Chinese liver fluke</name>
    <dbReference type="NCBI Taxonomy" id="79923"/>
    <lineage>
        <taxon>Eukaryota</taxon>
        <taxon>Metazoa</taxon>
        <taxon>Spiralia</taxon>
        <taxon>Lophotrochozoa</taxon>
        <taxon>Platyhelminthes</taxon>
        <taxon>Trematoda</taxon>
        <taxon>Digenea</taxon>
        <taxon>Opisthorchiida</taxon>
        <taxon>Opisthorchiata</taxon>
        <taxon>Opisthorchiidae</taxon>
        <taxon>Clonorchis</taxon>
    </lineage>
</organism>
<evidence type="ECO:0000313" key="2">
    <source>
        <dbReference type="Proteomes" id="UP000008909"/>
    </source>
</evidence>
<reference evidence="1" key="1">
    <citation type="journal article" date="2011" name="Genome Biol.">
        <title>The draft genome of the carcinogenic human liver fluke Clonorchis sinensis.</title>
        <authorList>
            <person name="Wang X."/>
            <person name="Chen W."/>
            <person name="Huang Y."/>
            <person name="Sun J."/>
            <person name="Men J."/>
            <person name="Liu H."/>
            <person name="Luo F."/>
            <person name="Guo L."/>
            <person name="Lv X."/>
            <person name="Deng C."/>
            <person name="Zhou C."/>
            <person name="Fan Y."/>
            <person name="Li X."/>
            <person name="Huang L."/>
            <person name="Hu Y."/>
            <person name="Liang C."/>
            <person name="Hu X."/>
            <person name="Xu J."/>
            <person name="Yu X."/>
        </authorList>
    </citation>
    <scope>NUCLEOTIDE SEQUENCE [LARGE SCALE GENOMIC DNA]</scope>
    <source>
        <strain evidence="1">Henan</strain>
    </source>
</reference>